<reference evidence="4 5" key="1">
    <citation type="journal article" date="2024" name="IMA Fungus">
        <title>IMA Genome - F19 : A genome assembly and annotation guide to empower mycologists, including annotated draft genome sequences of Ceratocystis pirilliformis, Diaporthe australafricana, Fusarium ophioides, Paecilomyces lecythidis, and Sporothrix stenoceras.</title>
        <authorList>
            <person name="Aylward J."/>
            <person name="Wilson A.M."/>
            <person name="Visagie C.M."/>
            <person name="Spraker J."/>
            <person name="Barnes I."/>
            <person name="Buitendag C."/>
            <person name="Ceriani C."/>
            <person name="Del Mar Angel L."/>
            <person name="du Plessis D."/>
            <person name="Fuchs T."/>
            <person name="Gasser K."/>
            <person name="Kramer D."/>
            <person name="Li W."/>
            <person name="Munsamy K."/>
            <person name="Piso A."/>
            <person name="Price J.L."/>
            <person name="Sonnekus B."/>
            <person name="Thomas C."/>
            <person name="van der Nest A."/>
            <person name="van Dijk A."/>
            <person name="van Heerden A."/>
            <person name="van Vuuren N."/>
            <person name="Yilmaz N."/>
            <person name="Duong T.A."/>
            <person name="van der Merwe N.A."/>
            <person name="Wingfield M.J."/>
            <person name="Wingfield B.D."/>
        </authorList>
    </citation>
    <scope>NUCLEOTIDE SEQUENCE [LARGE SCALE GENOMIC DNA]</scope>
    <source>
        <strain evidence="4 5">CMW 18167</strain>
    </source>
</reference>
<feature type="coiled-coil region" evidence="1">
    <location>
        <begin position="343"/>
        <end position="397"/>
    </location>
</feature>
<evidence type="ECO:0000256" key="1">
    <source>
        <dbReference type="SAM" id="Coils"/>
    </source>
</evidence>
<feature type="region of interest" description="Disordered" evidence="2">
    <location>
        <begin position="957"/>
        <end position="1046"/>
    </location>
</feature>
<sequence length="1046" mass="118001">MSVPILALFFTAFNAWGFYAGIPGTNINPARSISERFLGSLQLTSSLYVFSEVAKYVHSLPDEAPQVGGDTYRSSITSGNPEATFGDHGHYTDNGHIFVSFPPEAETSVAPASSTALPRQTSDDKVYERRVYTVLETPVRPRGRGPFLDDPNNLPWIIVGLSWMFIFTMNIKQGDVRNTWPRDPRNVFDTVPEAIIEPIKKSAEAMNSCLKAINDLAEKYEKLPLTDIRVSSEKLSQSQLFVNDFQEKLQELIALKKDENSSLLERALRDIHSLQEENKSLTDRMSNVQGQLQVMQSQWKPQEDFGPRIDAIERLFDERLKRAEKQLDSLDSAASTKSVKQLEERLKTSYTRLESDFENLQKDMQSLRQDTARESDVQQIQQREEKMRADILDLQKSLEGVRSDLDNRLLDTATKETPQAPDSTHQAVIDQLQKDLEDLQSEVQKYLYPTVSTPLSKQPGIDRTLRDHIREFERRLLRLEIECQEKFAKLDDIVSAVPTQSSGGDPVQDAQGQHANPPQVIDSSRISSPKDKNGGTDLKKELDELKNEVKQKLDNIHLADILEERLKSAFSETNEKLDNVSGNVQNINVLKVKELAESNAKEIIDIKSTVSALQQSTEERFTSIISSLESNLPQEEGNKVADQLHESFSSLGDKVEKLLKRVPTAKKVDDILKVGNLERKKVHKDLTQLQHFIMHLILHKADKEDLSSIKELKESLGTSINSINEIFTTLHERLGFLESEIQTEKDSSEELETEIFRLRDELNGFRDEMDTRLAGLQSNASPENLESSVSTLCSEVSKLQKRMQRHLDSCGAADSVHKVAALKKEVENELVKYNNSLKYLQDDLTAKGTDIEFIKSEIEKLNAAGTTQTRTLGAHIIPEKELKEVQVKVDSAHEKLRSLEQGQTILERKINPILEKSSGHGVRLSSLEARTEQEQRALRGVAKDVDKMMLKLRDFDAPHKPATTEPPKVESQQPKPEEKKEPEKEAPKKETSRPSSSLAKETPEKRGPGLSASRWATDMPTSPALTPEEAREFARIQSSKKRGGRK</sequence>
<feature type="region of interest" description="Disordered" evidence="2">
    <location>
        <begin position="497"/>
        <end position="538"/>
    </location>
</feature>
<feature type="coiled-coil region" evidence="1">
    <location>
        <begin position="734"/>
        <end position="768"/>
    </location>
</feature>
<feature type="compositionally biased region" description="Basic and acidic residues" evidence="2">
    <location>
        <begin position="528"/>
        <end position="538"/>
    </location>
</feature>
<organism evidence="4 5">
    <name type="scientific">Paecilomyces lecythidis</name>
    <dbReference type="NCBI Taxonomy" id="3004212"/>
    <lineage>
        <taxon>Eukaryota</taxon>
        <taxon>Fungi</taxon>
        <taxon>Dikarya</taxon>
        <taxon>Ascomycota</taxon>
        <taxon>Pezizomycotina</taxon>
        <taxon>Eurotiomycetes</taxon>
        <taxon>Eurotiomycetidae</taxon>
        <taxon>Eurotiales</taxon>
        <taxon>Thermoascaceae</taxon>
        <taxon>Paecilomyces</taxon>
    </lineage>
</organism>
<keyword evidence="1" id="KW-0175">Coiled coil</keyword>
<evidence type="ECO:0000256" key="2">
    <source>
        <dbReference type="SAM" id="MobiDB-lite"/>
    </source>
</evidence>
<keyword evidence="5" id="KW-1185">Reference proteome</keyword>
<feature type="chain" id="PRO_5046620862" evidence="3">
    <location>
        <begin position="18"/>
        <end position="1046"/>
    </location>
</feature>
<proteinExistence type="predicted"/>
<name>A0ABR3WNE5_9EURO</name>
<dbReference type="PANTHER" id="PTHR23159">
    <property type="entry name" value="CENTROSOMAL PROTEIN 2"/>
    <property type="match status" value="1"/>
</dbReference>
<comment type="caution">
    <text evidence="4">The sequence shown here is derived from an EMBL/GenBank/DDBJ whole genome shotgun (WGS) entry which is preliminary data.</text>
</comment>
<evidence type="ECO:0000256" key="3">
    <source>
        <dbReference type="SAM" id="SignalP"/>
    </source>
</evidence>
<dbReference type="EMBL" id="JAVDPF010000065">
    <property type="protein sequence ID" value="KAL1865085.1"/>
    <property type="molecule type" value="Genomic_DNA"/>
</dbReference>
<feature type="compositionally biased region" description="Low complexity" evidence="2">
    <location>
        <begin position="965"/>
        <end position="974"/>
    </location>
</feature>
<feature type="compositionally biased region" description="Basic and acidic residues" evidence="2">
    <location>
        <begin position="975"/>
        <end position="992"/>
    </location>
</feature>
<feature type="signal peptide" evidence="3">
    <location>
        <begin position="1"/>
        <end position="17"/>
    </location>
</feature>
<accession>A0ABR3WNE5</accession>
<feature type="coiled-coil region" evidence="1">
    <location>
        <begin position="257"/>
        <end position="298"/>
    </location>
</feature>
<evidence type="ECO:0000313" key="5">
    <source>
        <dbReference type="Proteomes" id="UP001583193"/>
    </source>
</evidence>
<protein>
    <submittedName>
        <fullName evidence="4">Uncharacterized protein</fullName>
    </submittedName>
</protein>
<evidence type="ECO:0000313" key="4">
    <source>
        <dbReference type="EMBL" id="KAL1865085.1"/>
    </source>
</evidence>
<keyword evidence="3" id="KW-0732">Signal</keyword>
<dbReference type="Proteomes" id="UP001583193">
    <property type="component" value="Unassembled WGS sequence"/>
</dbReference>
<dbReference type="PANTHER" id="PTHR23159:SF31">
    <property type="entry name" value="CENTROSOME-ASSOCIATED PROTEIN CEP250 ISOFORM X1"/>
    <property type="match status" value="1"/>
</dbReference>
<gene>
    <name evidence="4" type="ORF">Plec18167_009554</name>
</gene>
<feature type="compositionally biased region" description="Polar residues" evidence="2">
    <location>
        <begin position="510"/>
        <end position="527"/>
    </location>
</feature>